<proteinExistence type="predicted"/>
<keyword evidence="1" id="KW-0472">Membrane</keyword>
<dbReference type="RefSeq" id="WP_382401115.1">
    <property type="nucleotide sequence ID" value="NZ_JBHTNH010000026.1"/>
</dbReference>
<dbReference type="EMBL" id="JBHTNH010000026">
    <property type="protein sequence ID" value="MFD1362505.1"/>
    <property type="molecule type" value="Genomic_DNA"/>
</dbReference>
<evidence type="ECO:0000313" key="2">
    <source>
        <dbReference type="EMBL" id="MFD1362505.1"/>
    </source>
</evidence>
<feature type="transmembrane region" description="Helical" evidence="1">
    <location>
        <begin position="106"/>
        <end position="124"/>
    </location>
</feature>
<feature type="transmembrane region" description="Helical" evidence="1">
    <location>
        <begin position="28"/>
        <end position="44"/>
    </location>
</feature>
<dbReference type="Proteomes" id="UP001597178">
    <property type="component" value="Unassembled WGS sequence"/>
</dbReference>
<feature type="transmembrane region" description="Helical" evidence="1">
    <location>
        <begin position="77"/>
        <end position="100"/>
    </location>
</feature>
<evidence type="ECO:0008006" key="4">
    <source>
        <dbReference type="Google" id="ProtNLM"/>
    </source>
</evidence>
<name>A0ABW3ZVR6_9BACI</name>
<organism evidence="2 3">
    <name type="scientific">Lentibacillus salinarum</name>
    <dbReference type="NCBI Taxonomy" id="446820"/>
    <lineage>
        <taxon>Bacteria</taxon>
        <taxon>Bacillati</taxon>
        <taxon>Bacillota</taxon>
        <taxon>Bacilli</taxon>
        <taxon>Bacillales</taxon>
        <taxon>Bacillaceae</taxon>
        <taxon>Lentibacillus</taxon>
    </lineage>
</organism>
<protein>
    <recommendedName>
        <fullName evidence="4">Cytochrome b561 bacterial/Ni-hydrogenase domain-containing protein</fullName>
    </recommendedName>
</protein>
<reference evidence="3" key="1">
    <citation type="journal article" date="2019" name="Int. J. Syst. Evol. Microbiol.">
        <title>The Global Catalogue of Microorganisms (GCM) 10K type strain sequencing project: providing services to taxonomists for standard genome sequencing and annotation.</title>
        <authorList>
            <consortium name="The Broad Institute Genomics Platform"/>
            <consortium name="The Broad Institute Genome Sequencing Center for Infectious Disease"/>
            <person name="Wu L."/>
            <person name="Ma J."/>
        </authorList>
    </citation>
    <scope>NUCLEOTIDE SEQUENCE [LARGE SCALE GENOMIC DNA]</scope>
    <source>
        <strain evidence="3">CCUG 54822</strain>
    </source>
</reference>
<feature type="transmembrane region" description="Helical" evidence="1">
    <location>
        <begin position="136"/>
        <end position="154"/>
    </location>
</feature>
<gene>
    <name evidence="2" type="ORF">ACFQ4A_12635</name>
</gene>
<keyword evidence="1" id="KW-1133">Transmembrane helix</keyword>
<accession>A0ABW3ZVR6</accession>
<keyword evidence="3" id="KW-1185">Reference proteome</keyword>
<keyword evidence="1" id="KW-0812">Transmembrane</keyword>
<evidence type="ECO:0000256" key="1">
    <source>
        <dbReference type="SAM" id="Phobius"/>
    </source>
</evidence>
<comment type="caution">
    <text evidence="2">The sequence shown here is derived from an EMBL/GenBank/DDBJ whole genome shotgun (WGS) entry which is preliminary data.</text>
</comment>
<evidence type="ECO:0000313" key="3">
    <source>
        <dbReference type="Proteomes" id="UP001597178"/>
    </source>
</evidence>
<sequence>MNKWFYFNLFLLMLGVWKIAEQGRLPTHILFGALGLFLFLFNWTRHAVFSTIRRTPNRQTKIKLANLSKKIVPFHRWIGTTALILIMIHAILVIHLFGFSWQNIKLLNGMLAGAVMIAMVTSGWMRLFRSTARKRVVHIWLGITLFFVIIIHVAM</sequence>